<organism evidence="12 13">
    <name type="scientific">Bremia lactucae</name>
    <name type="common">Lettuce downy mildew</name>
    <dbReference type="NCBI Taxonomy" id="4779"/>
    <lineage>
        <taxon>Eukaryota</taxon>
        <taxon>Sar</taxon>
        <taxon>Stramenopiles</taxon>
        <taxon>Oomycota</taxon>
        <taxon>Peronosporomycetes</taxon>
        <taxon>Peronosporales</taxon>
        <taxon>Peronosporaceae</taxon>
        <taxon>Bremia</taxon>
    </lineage>
</organism>
<dbReference type="GeneID" id="94344766"/>
<sequence>MTEFKLSRSIRCDQYKRSRVTHAVRALLQEEIIFESSKPVNKLRPRAHSEFHTSHVSTQSYLKAKQSTAAGATGGLSGKKPAPSASAEGAAASGLRNRRPVTAARSGQNTGRGMGGSSAGILRFYTDDSPGLKIGPTTVLVSCLMFVGFVVMLHVWGKFRG</sequence>
<dbReference type="InterPro" id="IPR030671">
    <property type="entry name" value="Sec61-beta/Sbh"/>
</dbReference>
<evidence type="ECO:0000313" key="13">
    <source>
        <dbReference type="Proteomes" id="UP000294530"/>
    </source>
</evidence>
<dbReference type="KEGG" id="blac:94344766"/>
<comment type="similarity">
    <text evidence="2">Belongs to the SEC61-beta family.</text>
</comment>
<dbReference type="Proteomes" id="UP000294530">
    <property type="component" value="Unassembled WGS sequence"/>
</dbReference>
<evidence type="ECO:0000256" key="5">
    <source>
        <dbReference type="ARBA" id="ARBA00022824"/>
    </source>
</evidence>
<evidence type="ECO:0000256" key="1">
    <source>
        <dbReference type="ARBA" id="ARBA00004389"/>
    </source>
</evidence>
<evidence type="ECO:0008006" key="14">
    <source>
        <dbReference type="Google" id="ProtNLM"/>
    </source>
</evidence>
<evidence type="ECO:0000256" key="2">
    <source>
        <dbReference type="ARBA" id="ARBA00006103"/>
    </source>
</evidence>
<evidence type="ECO:0000313" key="12">
    <source>
        <dbReference type="EMBL" id="TDH72165.1"/>
    </source>
</evidence>
<evidence type="ECO:0000256" key="6">
    <source>
        <dbReference type="ARBA" id="ARBA00022927"/>
    </source>
</evidence>
<dbReference type="GO" id="GO:0006886">
    <property type="term" value="P:intracellular protein transport"/>
    <property type="evidence" value="ECO:0007669"/>
    <property type="project" value="InterPro"/>
</dbReference>
<keyword evidence="4 11" id="KW-0812">Transmembrane</keyword>
<proteinExistence type="inferred from homology"/>
<keyword evidence="8" id="KW-0811">Translocation</keyword>
<dbReference type="PANTHER" id="PTHR13509">
    <property type="entry name" value="SEC61 SUBUNIT BETA"/>
    <property type="match status" value="1"/>
</dbReference>
<keyword evidence="13" id="KW-1185">Reference proteome</keyword>
<dbReference type="Pfam" id="PF03911">
    <property type="entry name" value="Sec61_beta"/>
    <property type="match status" value="1"/>
</dbReference>
<evidence type="ECO:0000256" key="9">
    <source>
        <dbReference type="ARBA" id="ARBA00023136"/>
    </source>
</evidence>
<evidence type="ECO:0000256" key="3">
    <source>
        <dbReference type="ARBA" id="ARBA00022448"/>
    </source>
</evidence>
<evidence type="ECO:0000256" key="10">
    <source>
        <dbReference type="SAM" id="MobiDB-lite"/>
    </source>
</evidence>
<keyword evidence="5" id="KW-0256">Endoplasmic reticulum</keyword>
<comment type="caution">
    <text evidence="12">The sequence shown here is derived from an EMBL/GenBank/DDBJ whole genome shotgun (WGS) entry which is preliminary data.</text>
</comment>
<keyword evidence="9 11" id="KW-0472">Membrane</keyword>
<reference evidence="12 13" key="1">
    <citation type="journal article" date="2021" name="Genome Biol.">
        <title>AFLAP: assembly-free linkage analysis pipeline using k-mers from genome sequencing data.</title>
        <authorList>
            <person name="Fletcher K."/>
            <person name="Zhang L."/>
            <person name="Gil J."/>
            <person name="Han R."/>
            <person name="Cavanaugh K."/>
            <person name="Michelmore R."/>
        </authorList>
    </citation>
    <scope>NUCLEOTIDE SEQUENCE [LARGE SCALE GENOMIC DNA]</scope>
    <source>
        <strain evidence="12 13">SF5</strain>
    </source>
</reference>
<comment type="subcellular location">
    <subcellularLocation>
        <location evidence="1">Endoplasmic reticulum membrane</location>
        <topology evidence="1">Single-pass membrane protein</topology>
    </subcellularLocation>
</comment>
<dbReference type="EMBL" id="SHOA02000012">
    <property type="protein sequence ID" value="TDH72165.1"/>
    <property type="molecule type" value="Genomic_DNA"/>
</dbReference>
<evidence type="ECO:0000256" key="4">
    <source>
        <dbReference type="ARBA" id="ARBA00022692"/>
    </source>
</evidence>
<evidence type="ECO:0000256" key="7">
    <source>
        <dbReference type="ARBA" id="ARBA00022989"/>
    </source>
</evidence>
<name>A0A976II11_BRELC</name>
<keyword evidence="7 11" id="KW-1133">Transmembrane helix</keyword>
<evidence type="ECO:0000256" key="11">
    <source>
        <dbReference type="SAM" id="Phobius"/>
    </source>
</evidence>
<protein>
    <recommendedName>
        <fullName evidence="14">Protein transport protein Sec61 subunit beta</fullName>
    </recommendedName>
</protein>
<keyword evidence="6" id="KW-0653">Protein transport</keyword>
<dbReference type="InterPro" id="IPR016482">
    <property type="entry name" value="SecG/Sec61-beta/Sbh"/>
</dbReference>
<dbReference type="RefSeq" id="XP_067821664.1">
    <property type="nucleotide sequence ID" value="XM_067959095.1"/>
</dbReference>
<evidence type="ECO:0000256" key="8">
    <source>
        <dbReference type="ARBA" id="ARBA00023010"/>
    </source>
</evidence>
<dbReference type="OrthoDB" id="5401193at2759"/>
<dbReference type="GO" id="GO:0005784">
    <property type="term" value="C:Sec61 translocon complex"/>
    <property type="evidence" value="ECO:0007669"/>
    <property type="project" value="InterPro"/>
</dbReference>
<feature type="transmembrane region" description="Helical" evidence="11">
    <location>
        <begin position="139"/>
        <end position="157"/>
    </location>
</feature>
<feature type="compositionally biased region" description="Low complexity" evidence="10">
    <location>
        <begin position="81"/>
        <end position="94"/>
    </location>
</feature>
<keyword evidence="3" id="KW-0813">Transport</keyword>
<feature type="region of interest" description="Disordered" evidence="10">
    <location>
        <begin position="71"/>
        <end position="115"/>
    </location>
</feature>
<gene>
    <name evidence="12" type="ORF">CCR75_000990</name>
</gene>
<accession>A0A976II11</accession>
<dbReference type="AlphaFoldDB" id="A0A976II11"/>